<dbReference type="PANTHER" id="PTHR37301">
    <property type="entry name" value="DNA-BINDING PROTEIN-RELATED"/>
    <property type="match status" value="1"/>
</dbReference>
<gene>
    <name evidence="2" type="ORF">ACFYKT_16730</name>
</gene>
<protein>
    <submittedName>
        <fullName evidence="2">Helix-turn-helix domain-containing protein</fullName>
    </submittedName>
</protein>
<sequence length="70" mass="8227">MIFIKLDELLKQKGISQREFSRRTGIRQPTISEMCLNKSKSLPVENLNLICIELDCKIEELIEFKKEQSE</sequence>
<dbReference type="Gene3D" id="1.10.260.40">
    <property type="entry name" value="lambda repressor-like DNA-binding domains"/>
    <property type="match status" value="1"/>
</dbReference>
<dbReference type="Proteomes" id="UP001601058">
    <property type="component" value="Unassembled WGS sequence"/>
</dbReference>
<proteinExistence type="predicted"/>
<dbReference type="SUPFAM" id="SSF47413">
    <property type="entry name" value="lambda repressor-like DNA-binding domains"/>
    <property type="match status" value="1"/>
</dbReference>
<evidence type="ECO:0000313" key="2">
    <source>
        <dbReference type="EMBL" id="MFE8697989.1"/>
    </source>
</evidence>
<dbReference type="RefSeq" id="WP_389221952.1">
    <property type="nucleotide sequence ID" value="NZ_JBIACJ010000009.1"/>
</dbReference>
<dbReference type="Pfam" id="PF13443">
    <property type="entry name" value="HTH_26"/>
    <property type="match status" value="1"/>
</dbReference>
<organism evidence="2 3">
    <name type="scientific">Cytobacillus mangrovibacter</name>
    <dbReference type="NCBI Taxonomy" id="3299024"/>
    <lineage>
        <taxon>Bacteria</taxon>
        <taxon>Bacillati</taxon>
        <taxon>Bacillota</taxon>
        <taxon>Bacilli</taxon>
        <taxon>Bacillales</taxon>
        <taxon>Bacillaceae</taxon>
        <taxon>Cytobacillus</taxon>
    </lineage>
</organism>
<keyword evidence="3" id="KW-1185">Reference proteome</keyword>
<dbReference type="EMBL" id="JBIACJ010000009">
    <property type="protein sequence ID" value="MFE8697989.1"/>
    <property type="molecule type" value="Genomic_DNA"/>
</dbReference>
<dbReference type="CDD" id="cd00093">
    <property type="entry name" value="HTH_XRE"/>
    <property type="match status" value="1"/>
</dbReference>
<evidence type="ECO:0000313" key="3">
    <source>
        <dbReference type="Proteomes" id="UP001601058"/>
    </source>
</evidence>
<evidence type="ECO:0000259" key="1">
    <source>
        <dbReference type="PROSITE" id="PS50943"/>
    </source>
</evidence>
<feature type="domain" description="HTH cro/C1-type" evidence="1">
    <location>
        <begin position="6"/>
        <end position="61"/>
    </location>
</feature>
<dbReference type="InterPro" id="IPR001387">
    <property type="entry name" value="Cro/C1-type_HTH"/>
</dbReference>
<reference evidence="2 3" key="1">
    <citation type="submission" date="2024-08" db="EMBL/GenBank/DDBJ databases">
        <title>Two novel Cytobacillus novel species.</title>
        <authorList>
            <person name="Liu G."/>
        </authorList>
    </citation>
    <scope>NUCLEOTIDE SEQUENCE [LARGE SCALE GENOMIC DNA]</scope>
    <source>
        <strain evidence="2 3">FJAT-53684</strain>
    </source>
</reference>
<accession>A0ABW6K2M4</accession>
<name>A0ABW6K2M4_9BACI</name>
<dbReference type="SMART" id="SM00530">
    <property type="entry name" value="HTH_XRE"/>
    <property type="match status" value="1"/>
</dbReference>
<comment type="caution">
    <text evidence="2">The sequence shown here is derived from an EMBL/GenBank/DDBJ whole genome shotgun (WGS) entry which is preliminary data.</text>
</comment>
<dbReference type="InterPro" id="IPR010982">
    <property type="entry name" value="Lambda_DNA-bd_dom_sf"/>
</dbReference>
<dbReference type="PANTHER" id="PTHR37301:SF1">
    <property type="entry name" value="DNA-BINDING PROTEIN"/>
    <property type="match status" value="1"/>
</dbReference>
<dbReference type="PROSITE" id="PS50943">
    <property type="entry name" value="HTH_CROC1"/>
    <property type="match status" value="1"/>
</dbReference>